<feature type="signal peptide" evidence="1">
    <location>
        <begin position="1"/>
        <end position="19"/>
    </location>
</feature>
<organism evidence="2 3">
    <name type="scientific">[Emmonsia] crescens</name>
    <dbReference type="NCBI Taxonomy" id="73230"/>
    <lineage>
        <taxon>Eukaryota</taxon>
        <taxon>Fungi</taxon>
        <taxon>Dikarya</taxon>
        <taxon>Ascomycota</taxon>
        <taxon>Pezizomycotina</taxon>
        <taxon>Eurotiomycetes</taxon>
        <taxon>Eurotiomycetidae</taxon>
        <taxon>Onygenales</taxon>
        <taxon>Ajellomycetaceae</taxon>
        <taxon>Emergomyces</taxon>
    </lineage>
</organism>
<gene>
    <name evidence="2" type="ORF">EMCG_03647</name>
</gene>
<keyword evidence="1" id="KW-0732">Signal</keyword>
<name>A0A0G2HUV0_9EURO</name>
<proteinExistence type="predicted"/>
<dbReference type="AlphaFoldDB" id="A0A0G2HUV0"/>
<feature type="chain" id="PRO_5002545575" evidence="1">
    <location>
        <begin position="20"/>
        <end position="287"/>
    </location>
</feature>
<dbReference type="OrthoDB" id="3438781at2759"/>
<evidence type="ECO:0000313" key="2">
    <source>
        <dbReference type="EMBL" id="KKZ61858.1"/>
    </source>
</evidence>
<reference evidence="3" key="1">
    <citation type="journal article" date="2015" name="PLoS Genet.">
        <title>The dynamic genome and transcriptome of the human fungal pathogen Blastomyces and close relative Emmonsia.</title>
        <authorList>
            <person name="Munoz J.F."/>
            <person name="Gauthier G.M."/>
            <person name="Desjardins C.A."/>
            <person name="Gallo J.E."/>
            <person name="Holder J."/>
            <person name="Sullivan T.D."/>
            <person name="Marty A.J."/>
            <person name="Carmen J.C."/>
            <person name="Chen Z."/>
            <person name="Ding L."/>
            <person name="Gujja S."/>
            <person name="Magrini V."/>
            <person name="Misas E."/>
            <person name="Mitreva M."/>
            <person name="Priest M."/>
            <person name="Saif S."/>
            <person name="Whiston E.A."/>
            <person name="Young S."/>
            <person name="Zeng Q."/>
            <person name="Goldman W.E."/>
            <person name="Mardis E.R."/>
            <person name="Taylor J.W."/>
            <person name="McEwen J.G."/>
            <person name="Clay O.K."/>
            <person name="Klein B.S."/>
            <person name="Cuomo C.A."/>
        </authorList>
    </citation>
    <scope>NUCLEOTIDE SEQUENCE [LARGE SCALE GENOMIC DNA]</scope>
    <source>
        <strain evidence="3">UAMH 3008</strain>
    </source>
</reference>
<dbReference type="Proteomes" id="UP000034164">
    <property type="component" value="Unassembled WGS sequence"/>
</dbReference>
<sequence>MRFFLITLLVVGVVGWASASGLSPRQYCGPEYEMCVAEGAVSASPPSIGPDMRKLFVSVVESVDVTNPWKRAITKRVNAVPRAESPALCCKSGMECKVLKNYRISFCWDRFTTNFYFADGSYGSILTGIYNTPSGGVVDLVSGKYVRSNGETGNIYAGDEASKPNTSTMVLPPAWTSRGVGTAIPGSELGDGATYTTTIPGTVKEPITIPASTIPATTISGSAIPGTTIPGTTIPGTTVPPTTLTTTGPNPHVTKSPSNAAGEKLAAIPATKGVGWSIVMLLAFLDL</sequence>
<accession>A0A0G2HUV0</accession>
<dbReference type="EMBL" id="LCZI01001228">
    <property type="protein sequence ID" value="KKZ61858.1"/>
    <property type="molecule type" value="Genomic_DNA"/>
</dbReference>
<protein>
    <submittedName>
        <fullName evidence="2">Uncharacterized protein</fullName>
    </submittedName>
</protein>
<evidence type="ECO:0000313" key="3">
    <source>
        <dbReference type="Proteomes" id="UP000034164"/>
    </source>
</evidence>
<dbReference type="VEuPathDB" id="FungiDB:EMCG_03647"/>
<evidence type="ECO:0000256" key="1">
    <source>
        <dbReference type="SAM" id="SignalP"/>
    </source>
</evidence>
<comment type="caution">
    <text evidence="2">The sequence shown here is derived from an EMBL/GenBank/DDBJ whole genome shotgun (WGS) entry which is preliminary data.</text>
</comment>